<dbReference type="InterPro" id="IPR052186">
    <property type="entry name" value="Hydantoin_racemase-like"/>
</dbReference>
<dbReference type="PANTHER" id="PTHR28047:SF5">
    <property type="entry name" value="PROTEIN DCG1"/>
    <property type="match status" value="1"/>
</dbReference>
<protein>
    <submittedName>
        <fullName evidence="3">Bgt-161</fullName>
    </submittedName>
</protein>
<name>A0A061HDZ0_BLUGR</name>
<reference evidence="2" key="2">
    <citation type="submission" date="2013-01" db="EMBL/GenBank/DDBJ databases">
        <title>The wheat powdery mildew genome reveals unique evolution of an obligate biotroph.</title>
        <authorList>
            <person name="Oberhaensli S."/>
            <person name="Wicker T."/>
            <person name="Keller B."/>
        </authorList>
    </citation>
    <scope>NUCLEOTIDE SEQUENCE</scope>
    <source>
        <strain evidence="2">96224</strain>
    </source>
</reference>
<evidence type="ECO:0000256" key="1">
    <source>
        <dbReference type="ARBA" id="ARBA00038414"/>
    </source>
</evidence>
<evidence type="ECO:0000313" key="2">
    <source>
        <dbReference type="EMBL" id="EPQ63509.1"/>
    </source>
</evidence>
<evidence type="ECO:0000313" key="4">
    <source>
        <dbReference type="Proteomes" id="UP000053110"/>
    </source>
</evidence>
<reference evidence="4" key="1">
    <citation type="journal article" date="2013" name="Nat. Genet.">
        <title>The wheat powdery mildew genome shows the unique evolution of an obligate biotroph.</title>
        <authorList>
            <person name="Wicker T."/>
            <person name="Oberhaensli S."/>
            <person name="Parlange F."/>
            <person name="Buchmann J.P."/>
            <person name="Shatalina M."/>
            <person name="Roffler S."/>
            <person name="Ben-David R."/>
            <person name="Dolezel J."/>
            <person name="Simkova H."/>
            <person name="Schulze-Lefert P."/>
            <person name="Spanu P.D."/>
            <person name="Bruggmann R."/>
            <person name="Amselem J."/>
            <person name="Quesneville H."/>
            <person name="Ver Loren van Themaat E."/>
            <person name="Paape T."/>
            <person name="Shimizu K.K."/>
            <person name="Keller B."/>
        </authorList>
    </citation>
    <scope>NUCLEOTIDE SEQUENCE [LARGE SCALE GENOMIC DNA]</scope>
    <source>
        <strain evidence="4">96224</strain>
    </source>
</reference>
<dbReference type="InterPro" id="IPR015942">
    <property type="entry name" value="Asp/Glu/hydantoin_racemase"/>
</dbReference>
<dbReference type="AlphaFoldDB" id="A0A061HDZ0"/>
<dbReference type="InterPro" id="IPR053714">
    <property type="entry name" value="Iso_Racemase_Enz_sf"/>
</dbReference>
<dbReference type="OrthoDB" id="412018at2759"/>
<dbReference type="GO" id="GO:0047661">
    <property type="term" value="F:amino-acid racemase activity"/>
    <property type="evidence" value="ECO:0007669"/>
    <property type="project" value="InterPro"/>
</dbReference>
<accession>A0A061HDZ0</accession>
<reference evidence="3" key="3">
    <citation type="submission" date="2018-07" db="EMBL/GenBank/DDBJ databases">
        <authorList>
            <person name="Quirk P.G."/>
            <person name="Krulwich T.A."/>
        </authorList>
    </citation>
    <scope>NUCLEOTIDE SEQUENCE</scope>
    <source>
        <strain evidence="3">96224</strain>
    </source>
</reference>
<organism evidence="3">
    <name type="scientific">Blumeria graminis f. sp. tritici 96224</name>
    <dbReference type="NCBI Taxonomy" id="1268274"/>
    <lineage>
        <taxon>Eukaryota</taxon>
        <taxon>Fungi</taxon>
        <taxon>Dikarya</taxon>
        <taxon>Ascomycota</taxon>
        <taxon>Pezizomycotina</taxon>
        <taxon>Leotiomycetes</taxon>
        <taxon>Erysiphales</taxon>
        <taxon>Erysiphaceae</taxon>
        <taxon>Blumeria</taxon>
    </lineage>
</organism>
<dbReference type="PANTHER" id="PTHR28047">
    <property type="entry name" value="PROTEIN DCG1"/>
    <property type="match status" value="1"/>
</dbReference>
<dbReference type="Proteomes" id="UP000053110">
    <property type="component" value="Unassembled WGS sequence"/>
</dbReference>
<evidence type="ECO:0000313" key="3">
    <source>
        <dbReference type="EMBL" id="SUZ11726.1"/>
    </source>
</evidence>
<dbReference type="Gene3D" id="3.40.50.12500">
    <property type="match status" value="1"/>
</dbReference>
<dbReference type="EMBL" id="UIGY01000139">
    <property type="protein sequence ID" value="SUZ11726.1"/>
    <property type="molecule type" value="Genomic_DNA"/>
</dbReference>
<comment type="similarity">
    <text evidence="1">Belongs to the HyuE racemase family.</text>
</comment>
<sequence length="246" mass="26761">MASMKILILNPNSSPTTTDVIDSAVEAYIGKFPIAAQIELYTAPSGPPSIDSDQDALMSAKAIMADLQFKLSDYDAYVVACYSVHPLVGMLRSRLRSKIHVIGIFEASLSTALSLLPMDQPFKFGIISTGHYWKDALSSGVQRYCGSDRFKGVETMGLTNAEFHTADIEIKKSKLREATRSLIRERDVRVICLGCAALSGMNDIMNEVLVDEIGEGANAMYIVDGVQAGIGLVESLIRESTWRSGN</sequence>
<proteinExistence type="inferred from homology"/>
<dbReference type="Pfam" id="PF01177">
    <property type="entry name" value="Asp_Glu_race"/>
    <property type="match status" value="1"/>
</dbReference>
<dbReference type="HOGENOM" id="CLU_053002_1_1_1"/>
<dbReference type="EMBL" id="KE375111">
    <property type="protein sequence ID" value="EPQ63509.1"/>
    <property type="molecule type" value="Genomic_DNA"/>
</dbReference>
<gene>
    <name evidence="2" type="ORF">BGT96224_161</name>
    <name evidence="3" type="ORF">BGT96224V2_LOCUS4889</name>
</gene>